<dbReference type="InterPro" id="IPR021737">
    <property type="entry name" value="Phage_phiKZ_Orf197"/>
</dbReference>
<evidence type="ECO:0000313" key="2">
    <source>
        <dbReference type="EMBL" id="MRU16822.1"/>
    </source>
</evidence>
<dbReference type="AlphaFoldDB" id="A0A844CQE9"/>
<dbReference type="Proteomes" id="UP000564704">
    <property type="component" value="Unassembled WGS sequence"/>
</dbReference>
<feature type="transmembrane region" description="Helical" evidence="1">
    <location>
        <begin position="55"/>
        <end position="82"/>
    </location>
</feature>
<name>A0A844CQE9_9RHOB</name>
<protein>
    <submittedName>
        <fullName evidence="2">DUF3307 domain-containing protein</fullName>
    </submittedName>
</protein>
<organism evidence="2 3">
    <name type="scientific">Roseovarius bejariae</name>
    <dbReference type="NCBI Taxonomy" id="2576383"/>
    <lineage>
        <taxon>Bacteria</taxon>
        <taxon>Pseudomonadati</taxon>
        <taxon>Pseudomonadota</taxon>
        <taxon>Alphaproteobacteria</taxon>
        <taxon>Rhodobacterales</taxon>
        <taxon>Roseobacteraceae</taxon>
        <taxon>Roseovarius</taxon>
    </lineage>
</organism>
<reference evidence="2 3" key="1">
    <citation type="submission" date="2019-05" db="EMBL/GenBank/DDBJ databases">
        <title>Roseovarius bejariae sp. nov., a moderately halophylic bacterium isolated from a saline soil in Rambla Salada (Murcia).</title>
        <authorList>
            <person name="Castro D.J."/>
            <person name="Gomez-Altuve A."/>
            <person name="Reina J.C."/>
            <person name="Rodriguez M."/>
            <person name="Sampedro I."/>
            <person name="Llamas I."/>
            <person name="Martinez-Checa F."/>
        </authorList>
    </citation>
    <scope>NUCLEOTIDE SEQUENCE [LARGE SCALE GENOMIC DNA]</scope>
    <source>
        <strain evidence="2 3">A21</strain>
    </source>
</reference>
<dbReference type="EMBL" id="SZWE01000002">
    <property type="protein sequence ID" value="MRU16822.1"/>
    <property type="molecule type" value="Genomic_DNA"/>
</dbReference>
<feature type="transmembrane region" description="Helical" evidence="1">
    <location>
        <begin position="12"/>
        <end position="35"/>
    </location>
</feature>
<comment type="caution">
    <text evidence="2">The sequence shown here is derived from an EMBL/GenBank/DDBJ whole genome shotgun (WGS) entry which is preliminary data.</text>
</comment>
<feature type="transmembrane region" description="Helical" evidence="1">
    <location>
        <begin position="136"/>
        <end position="169"/>
    </location>
</feature>
<accession>A0A844CQE9</accession>
<feature type="transmembrane region" description="Helical" evidence="1">
    <location>
        <begin position="103"/>
        <end position="124"/>
    </location>
</feature>
<keyword evidence="1" id="KW-0812">Transmembrane</keyword>
<feature type="transmembrane region" description="Helical" evidence="1">
    <location>
        <begin position="229"/>
        <end position="254"/>
    </location>
</feature>
<keyword evidence="1" id="KW-1133">Transmembrane helix</keyword>
<keyword evidence="3" id="KW-1185">Reference proteome</keyword>
<dbReference type="Pfam" id="PF11750">
    <property type="entry name" value="DUF3307"/>
    <property type="match status" value="1"/>
</dbReference>
<evidence type="ECO:0000313" key="3">
    <source>
        <dbReference type="Proteomes" id="UP000564704"/>
    </source>
</evidence>
<evidence type="ECO:0000256" key="1">
    <source>
        <dbReference type="SAM" id="Phobius"/>
    </source>
</evidence>
<feature type="transmembrane region" description="Helical" evidence="1">
    <location>
        <begin position="190"/>
        <end position="209"/>
    </location>
</feature>
<sequence>MTSETAFFRARQVNMVAVTSGMSAGFVALLLAHVLADFVFQTKGMVENKRHPGVFALHIGIVFGLSLVALGGVWPVAGAVALAHLGIDGIKTYGVPARWQATFTAFMLDQLAHLMSLVAAVAIWPEALSTGFWAPWLTLLVGPAVVISGLILTVIAGGYAVGLITAPYARAFKAQGLENAGQMIGRLERAVIFLLIAIGQPAGIGFLIAAKSLLRFEATKEQKASEYVIIGTLTSFGWALGMSTATLALLAMVAG</sequence>
<gene>
    <name evidence="2" type="ORF">FDP25_15375</name>
</gene>
<keyword evidence="1" id="KW-0472">Membrane</keyword>
<dbReference type="OrthoDB" id="8536716at2"/>
<proteinExistence type="predicted"/>